<evidence type="ECO:0000313" key="3">
    <source>
        <dbReference type="Proteomes" id="UP000758168"/>
    </source>
</evidence>
<dbReference type="RefSeq" id="WP_281073447.1">
    <property type="nucleotide sequence ID" value="NZ_BAAAMH010000011.1"/>
</dbReference>
<organism evidence="2 3">
    <name type="scientific">Microlunatus capsulatus</name>
    <dbReference type="NCBI Taxonomy" id="99117"/>
    <lineage>
        <taxon>Bacteria</taxon>
        <taxon>Bacillati</taxon>
        <taxon>Actinomycetota</taxon>
        <taxon>Actinomycetes</taxon>
        <taxon>Propionibacteriales</taxon>
        <taxon>Propionibacteriaceae</taxon>
        <taxon>Microlunatus</taxon>
    </lineage>
</organism>
<evidence type="ECO:0000256" key="1">
    <source>
        <dbReference type="SAM" id="MobiDB-lite"/>
    </source>
</evidence>
<gene>
    <name evidence="2" type="ORF">JOF54_004015</name>
</gene>
<protein>
    <submittedName>
        <fullName evidence="2">Uncharacterized protein</fullName>
    </submittedName>
</protein>
<accession>A0ABS4ZDG3</accession>
<sequence length="43" mass="4696">MRRWLAAADAVVRGLVDGLGAALTRLVPPDRPPAEPPEDPRHR</sequence>
<dbReference type="EMBL" id="JAGIOB010000001">
    <property type="protein sequence ID" value="MBP2419093.1"/>
    <property type="molecule type" value="Genomic_DNA"/>
</dbReference>
<dbReference type="Proteomes" id="UP000758168">
    <property type="component" value="Unassembled WGS sequence"/>
</dbReference>
<proteinExistence type="predicted"/>
<comment type="caution">
    <text evidence="2">The sequence shown here is derived from an EMBL/GenBank/DDBJ whole genome shotgun (WGS) entry which is preliminary data.</text>
</comment>
<name>A0ABS4ZDG3_9ACTN</name>
<feature type="region of interest" description="Disordered" evidence="1">
    <location>
        <begin position="24"/>
        <end position="43"/>
    </location>
</feature>
<keyword evidence="3" id="KW-1185">Reference proteome</keyword>
<evidence type="ECO:0000313" key="2">
    <source>
        <dbReference type="EMBL" id="MBP2419093.1"/>
    </source>
</evidence>
<reference evidence="2 3" key="1">
    <citation type="submission" date="2021-03" db="EMBL/GenBank/DDBJ databases">
        <title>Sequencing the genomes of 1000 actinobacteria strains.</title>
        <authorList>
            <person name="Klenk H.-P."/>
        </authorList>
    </citation>
    <scope>NUCLEOTIDE SEQUENCE [LARGE SCALE GENOMIC DNA]</scope>
    <source>
        <strain evidence="2 3">DSM 12936</strain>
    </source>
</reference>